<dbReference type="InterPro" id="IPR025846">
    <property type="entry name" value="TBL_N"/>
</dbReference>
<dbReference type="GO" id="GO:0016413">
    <property type="term" value="F:O-acetyltransferase activity"/>
    <property type="evidence" value="ECO:0000318"/>
    <property type="project" value="GO_Central"/>
</dbReference>
<keyword evidence="3 8" id="KW-0812">Transmembrane</keyword>
<dbReference type="EnsemblPlants" id="KEH22109">
    <property type="protein sequence ID" value="KEH22109"/>
    <property type="gene ID" value="MTR_7g033230"/>
</dbReference>
<reference evidence="11 13" key="2">
    <citation type="journal article" date="2014" name="BMC Genomics">
        <title>An improved genome release (version Mt4.0) for the model legume Medicago truncatula.</title>
        <authorList>
            <person name="Tang H."/>
            <person name="Krishnakumar V."/>
            <person name="Bidwell S."/>
            <person name="Rosen B."/>
            <person name="Chan A."/>
            <person name="Zhou S."/>
            <person name="Gentzbittel L."/>
            <person name="Childs K.L."/>
            <person name="Yandell M."/>
            <person name="Gundlach H."/>
            <person name="Mayer K.F."/>
            <person name="Schwartz D.C."/>
            <person name="Town C.D."/>
        </authorList>
    </citation>
    <scope>GENOME REANNOTATION</scope>
    <source>
        <strain evidence="11">A17</strain>
        <strain evidence="12 13">cv. Jemalong A17</strain>
    </source>
</reference>
<dbReference type="PANTHER" id="PTHR32285:SF292">
    <property type="entry name" value="PMR5_CAS1P GDSL_SGNH-LIKE ACYL-ESTERASE FAMILY PROTEIN"/>
    <property type="match status" value="1"/>
</dbReference>
<evidence type="ECO:0000313" key="12">
    <source>
        <dbReference type="EnsemblPlants" id="KEH22109"/>
    </source>
</evidence>
<feature type="transmembrane region" description="Helical" evidence="8">
    <location>
        <begin position="20"/>
        <end position="43"/>
    </location>
</feature>
<dbReference type="Pfam" id="PF13839">
    <property type="entry name" value="PC-Esterase"/>
    <property type="match status" value="1"/>
</dbReference>
<evidence type="ECO:0000256" key="1">
    <source>
        <dbReference type="ARBA" id="ARBA00004167"/>
    </source>
</evidence>
<comment type="subcellular location">
    <subcellularLocation>
        <location evidence="1">Membrane</location>
        <topology evidence="1">Single-pass membrane protein</topology>
    </subcellularLocation>
</comment>
<evidence type="ECO:0000313" key="13">
    <source>
        <dbReference type="Proteomes" id="UP000002051"/>
    </source>
</evidence>
<dbReference type="KEGG" id="mtr:25497900"/>
<feature type="compositionally biased region" description="Polar residues" evidence="7">
    <location>
        <begin position="186"/>
        <end position="200"/>
    </location>
</feature>
<keyword evidence="5 8" id="KW-1133">Transmembrane helix</keyword>
<evidence type="ECO:0000259" key="9">
    <source>
        <dbReference type="Pfam" id="PF13839"/>
    </source>
</evidence>
<dbReference type="GO" id="GO:0016020">
    <property type="term" value="C:membrane"/>
    <property type="evidence" value="ECO:0007669"/>
    <property type="project" value="UniProtKB-SubCell"/>
</dbReference>
<evidence type="ECO:0000256" key="7">
    <source>
        <dbReference type="SAM" id="MobiDB-lite"/>
    </source>
</evidence>
<dbReference type="Proteomes" id="UP000002051">
    <property type="component" value="Unassembled WGS sequence"/>
</dbReference>
<feature type="domain" description="Trichome birefringence-like N-terminal" evidence="10">
    <location>
        <begin position="332"/>
        <end position="385"/>
    </location>
</feature>
<dbReference type="EMBL" id="CM001223">
    <property type="protein sequence ID" value="KEH22109.1"/>
    <property type="molecule type" value="Genomic_DNA"/>
</dbReference>
<comment type="similarity">
    <text evidence="2">Belongs to the PC-esterase family. TBL subfamily.</text>
</comment>
<dbReference type="GO" id="GO:0005794">
    <property type="term" value="C:Golgi apparatus"/>
    <property type="evidence" value="ECO:0000318"/>
    <property type="project" value="GO_Central"/>
</dbReference>
<feature type="region of interest" description="Disordered" evidence="7">
    <location>
        <begin position="97"/>
        <end position="127"/>
    </location>
</feature>
<reference evidence="12" key="3">
    <citation type="submission" date="2015-04" db="UniProtKB">
        <authorList>
            <consortium name="EnsemblPlants"/>
        </authorList>
    </citation>
    <scope>IDENTIFICATION</scope>
    <source>
        <strain evidence="12">cv. Jemalong A17</strain>
    </source>
</reference>
<organism evidence="11 13">
    <name type="scientific">Medicago truncatula</name>
    <name type="common">Barrel medic</name>
    <name type="synonym">Medicago tribuloides</name>
    <dbReference type="NCBI Taxonomy" id="3880"/>
    <lineage>
        <taxon>Eukaryota</taxon>
        <taxon>Viridiplantae</taxon>
        <taxon>Streptophyta</taxon>
        <taxon>Embryophyta</taxon>
        <taxon>Tracheophyta</taxon>
        <taxon>Spermatophyta</taxon>
        <taxon>Magnoliopsida</taxon>
        <taxon>eudicotyledons</taxon>
        <taxon>Gunneridae</taxon>
        <taxon>Pentapetalae</taxon>
        <taxon>rosids</taxon>
        <taxon>fabids</taxon>
        <taxon>Fabales</taxon>
        <taxon>Fabaceae</taxon>
        <taxon>Papilionoideae</taxon>
        <taxon>50 kb inversion clade</taxon>
        <taxon>NPAAA clade</taxon>
        <taxon>Hologalegina</taxon>
        <taxon>IRL clade</taxon>
        <taxon>Trifolieae</taxon>
        <taxon>Medicago</taxon>
    </lineage>
</organism>
<evidence type="ECO:0000256" key="2">
    <source>
        <dbReference type="ARBA" id="ARBA00007727"/>
    </source>
</evidence>
<feature type="region of interest" description="Disordered" evidence="7">
    <location>
        <begin position="205"/>
        <end position="224"/>
    </location>
</feature>
<proteinExistence type="inferred from homology"/>
<evidence type="ECO:0000256" key="3">
    <source>
        <dbReference type="ARBA" id="ARBA00022692"/>
    </source>
</evidence>
<keyword evidence="6 8" id="KW-0472">Membrane</keyword>
<feature type="domain" description="Trichome birefringence-like C-terminal" evidence="9">
    <location>
        <begin position="386"/>
        <end position="678"/>
    </location>
</feature>
<dbReference type="HOGENOM" id="CLU_020953_6_3_1"/>
<name>A0A072TX79_MEDTR</name>
<dbReference type="OrthoDB" id="630188at2759"/>
<dbReference type="InterPro" id="IPR029962">
    <property type="entry name" value="TBL"/>
</dbReference>
<feature type="compositionally biased region" description="Basic and acidic residues" evidence="7">
    <location>
        <begin position="306"/>
        <end position="326"/>
    </location>
</feature>
<feature type="region of interest" description="Disordered" evidence="7">
    <location>
        <begin position="278"/>
        <end position="326"/>
    </location>
</feature>
<evidence type="ECO:0000259" key="10">
    <source>
        <dbReference type="Pfam" id="PF14416"/>
    </source>
</evidence>
<evidence type="ECO:0000256" key="6">
    <source>
        <dbReference type="ARBA" id="ARBA00023136"/>
    </source>
</evidence>
<dbReference type="PANTHER" id="PTHR32285">
    <property type="entry name" value="PROTEIN TRICHOME BIREFRINGENCE-LIKE 9-RELATED"/>
    <property type="match status" value="1"/>
</dbReference>
<feature type="region of interest" description="Disordered" evidence="7">
    <location>
        <begin position="166"/>
        <end position="200"/>
    </location>
</feature>
<dbReference type="Pfam" id="PF14416">
    <property type="entry name" value="PMR5N"/>
    <property type="match status" value="1"/>
</dbReference>
<sequence>MITIINTFKEKLTKTFVPSIFYSLLPLALVCLYFYFSSFAPFYTPITHQPSLSISPHLTKVSIINEELNGGDEHHTSSGGNSTEVDPISIINEKLNGGDGHHTFSGGNFTEEDPNGRRTSSSGNFTKEDPISIINEILNGGDGHHTSPGGNFTKEDPISIINEILNGGDRHHTSPGGNFTEEDPNGPQTSSNGNFTKQDPNSIINEILNHGDGHHTSSSGNFTEENPISIINEILIGGDRHHFSSSGNFTEENLNGRQTSYSGNFTKDDPISFINEKLNGGDGRHTSSGGNSTKEEPISITNKKLNGRDEHQTTFDGNFTKEDPKKEKPLEKSCDYLIGNWVHDKRGPLYNGTTCNEIRENQNCIVNGRPDTSYLYWRWKPNECDLPIFDPNTFLKLMSNMNIVFVGDSLSRNQLESLICLLSTVSKPKYINHIGSIGRWYFPSYNANLTSYWAPFLVKGDQRRKEGPNYNTIHLDHVSENWAKDIDQMDLIMLSFGHWFLDIPSVYYENDSVIGCSICHDLKSKYNDIGFYVPMRKALRIALNTIIERKMVKGNEIDVIVRTFSPTHFEGSWDKGGTCSKKNPYKYEEKKLEGMEAKIRSMEIEEAENAKEKSKQVGLNLKVLDITKLALLRPDGHAGAYRYPFPFAKTIPKNVQNDCTHWCLPGPIDTWNEIFLEMMKKGKNY</sequence>
<keyword evidence="13" id="KW-1185">Reference proteome</keyword>
<evidence type="ECO:0000313" key="11">
    <source>
        <dbReference type="EMBL" id="KEH22109.1"/>
    </source>
</evidence>
<accession>A0A072TX79</accession>
<gene>
    <name evidence="12" type="primary">25497900</name>
    <name evidence="11" type="ordered locus">MTR_7g033230</name>
</gene>
<dbReference type="AlphaFoldDB" id="A0A072TX79"/>
<evidence type="ECO:0000256" key="8">
    <source>
        <dbReference type="SAM" id="Phobius"/>
    </source>
</evidence>
<evidence type="ECO:0000256" key="4">
    <source>
        <dbReference type="ARBA" id="ARBA00022968"/>
    </source>
</evidence>
<reference evidence="11 13" key="1">
    <citation type="journal article" date="2011" name="Nature">
        <title>The Medicago genome provides insight into the evolution of rhizobial symbioses.</title>
        <authorList>
            <person name="Young N.D."/>
            <person name="Debelle F."/>
            <person name="Oldroyd G.E."/>
            <person name="Geurts R."/>
            <person name="Cannon S.B."/>
            <person name="Udvardi M.K."/>
            <person name="Benedito V.A."/>
            <person name="Mayer K.F."/>
            <person name="Gouzy J."/>
            <person name="Schoof H."/>
            <person name="Van de Peer Y."/>
            <person name="Proost S."/>
            <person name="Cook D.R."/>
            <person name="Meyers B.C."/>
            <person name="Spannagl M."/>
            <person name="Cheung F."/>
            <person name="De Mita S."/>
            <person name="Krishnakumar V."/>
            <person name="Gundlach H."/>
            <person name="Zhou S."/>
            <person name="Mudge J."/>
            <person name="Bharti A.K."/>
            <person name="Murray J.D."/>
            <person name="Naoumkina M.A."/>
            <person name="Rosen B."/>
            <person name="Silverstein K.A."/>
            <person name="Tang H."/>
            <person name="Rombauts S."/>
            <person name="Zhao P.X."/>
            <person name="Zhou P."/>
            <person name="Barbe V."/>
            <person name="Bardou P."/>
            <person name="Bechner M."/>
            <person name="Bellec A."/>
            <person name="Berger A."/>
            <person name="Berges H."/>
            <person name="Bidwell S."/>
            <person name="Bisseling T."/>
            <person name="Choisne N."/>
            <person name="Couloux A."/>
            <person name="Denny R."/>
            <person name="Deshpande S."/>
            <person name="Dai X."/>
            <person name="Doyle J.J."/>
            <person name="Dudez A.M."/>
            <person name="Farmer A.D."/>
            <person name="Fouteau S."/>
            <person name="Franken C."/>
            <person name="Gibelin C."/>
            <person name="Gish J."/>
            <person name="Goldstein S."/>
            <person name="Gonzalez A.J."/>
            <person name="Green P.J."/>
            <person name="Hallab A."/>
            <person name="Hartog M."/>
            <person name="Hua A."/>
            <person name="Humphray S.J."/>
            <person name="Jeong D.H."/>
            <person name="Jing Y."/>
            <person name="Jocker A."/>
            <person name="Kenton S.M."/>
            <person name="Kim D.J."/>
            <person name="Klee K."/>
            <person name="Lai H."/>
            <person name="Lang C."/>
            <person name="Lin S."/>
            <person name="Macmil S.L."/>
            <person name="Magdelenat G."/>
            <person name="Matthews L."/>
            <person name="McCorrison J."/>
            <person name="Monaghan E.L."/>
            <person name="Mun J.H."/>
            <person name="Najar F.Z."/>
            <person name="Nicholson C."/>
            <person name="Noirot C."/>
            <person name="O'Bleness M."/>
            <person name="Paule C.R."/>
            <person name="Poulain J."/>
            <person name="Prion F."/>
            <person name="Qin B."/>
            <person name="Qu C."/>
            <person name="Retzel E.F."/>
            <person name="Riddle C."/>
            <person name="Sallet E."/>
            <person name="Samain S."/>
            <person name="Samson N."/>
            <person name="Sanders I."/>
            <person name="Saurat O."/>
            <person name="Scarpelli C."/>
            <person name="Schiex T."/>
            <person name="Segurens B."/>
            <person name="Severin A.J."/>
            <person name="Sherrier D.J."/>
            <person name="Shi R."/>
            <person name="Sims S."/>
            <person name="Singer S.R."/>
            <person name="Sinharoy S."/>
            <person name="Sterck L."/>
            <person name="Viollet A."/>
            <person name="Wang B.B."/>
            <person name="Wang K."/>
            <person name="Wang M."/>
            <person name="Wang X."/>
            <person name="Warfsmann J."/>
            <person name="Weissenbach J."/>
            <person name="White D.D."/>
            <person name="White J.D."/>
            <person name="Wiley G.B."/>
            <person name="Wincker P."/>
            <person name="Xing Y."/>
            <person name="Yang L."/>
            <person name="Yao Z."/>
            <person name="Ying F."/>
            <person name="Zhai J."/>
            <person name="Zhou L."/>
            <person name="Zuber A."/>
            <person name="Denarie J."/>
            <person name="Dixon R.A."/>
            <person name="May G.D."/>
            <person name="Schwartz D.C."/>
            <person name="Rogers J."/>
            <person name="Quetier F."/>
            <person name="Town C.D."/>
            <person name="Roe B.A."/>
        </authorList>
    </citation>
    <scope>NUCLEOTIDE SEQUENCE [LARGE SCALE GENOMIC DNA]</scope>
    <source>
        <strain evidence="11">A17</strain>
        <strain evidence="12 13">cv. Jemalong A17</strain>
    </source>
</reference>
<protein>
    <submittedName>
        <fullName evidence="11">Pmr5/Cas1p GDSL/SGNH-like acyl-esterase family protein</fullName>
    </submittedName>
</protein>
<keyword evidence="4" id="KW-0735">Signal-anchor</keyword>
<dbReference type="InterPro" id="IPR026057">
    <property type="entry name" value="TBL_C"/>
</dbReference>
<evidence type="ECO:0000256" key="5">
    <source>
        <dbReference type="ARBA" id="ARBA00022989"/>
    </source>
</evidence>